<organism evidence="2 3">
    <name type="scientific">Albidovulum salinarum</name>
    <dbReference type="NCBI Taxonomy" id="2984153"/>
    <lineage>
        <taxon>Bacteria</taxon>
        <taxon>Pseudomonadati</taxon>
        <taxon>Pseudomonadota</taxon>
        <taxon>Alphaproteobacteria</taxon>
        <taxon>Rhodobacterales</taxon>
        <taxon>Paracoccaceae</taxon>
        <taxon>Albidovulum</taxon>
    </lineage>
</organism>
<dbReference type="PROSITE" id="PS51257">
    <property type="entry name" value="PROKAR_LIPOPROTEIN"/>
    <property type="match status" value="1"/>
</dbReference>
<gene>
    <name evidence="2" type="ORF">OEZ60_17825</name>
</gene>
<evidence type="ECO:0008006" key="4">
    <source>
        <dbReference type="Google" id="ProtNLM"/>
    </source>
</evidence>
<dbReference type="EMBL" id="JAOVQO010000018">
    <property type="protein sequence ID" value="MCU9849861.1"/>
    <property type="molecule type" value="Genomic_DNA"/>
</dbReference>
<feature type="signal peptide" evidence="1">
    <location>
        <begin position="1"/>
        <end position="18"/>
    </location>
</feature>
<proteinExistence type="predicted"/>
<feature type="chain" id="PRO_5046153712" description="Lipoprotein" evidence="1">
    <location>
        <begin position="19"/>
        <end position="85"/>
    </location>
</feature>
<keyword evidence="1" id="KW-0732">Signal</keyword>
<reference evidence="2 3" key="1">
    <citation type="submission" date="2022-10" db="EMBL/GenBank/DDBJ databases">
        <title>Defluviimonas sp. nov., isolated from ocean surface sediments.</title>
        <authorList>
            <person name="He W."/>
            <person name="Wang L."/>
            <person name="Zhang D.-F."/>
        </authorList>
    </citation>
    <scope>NUCLEOTIDE SEQUENCE [LARGE SCALE GENOMIC DNA]</scope>
    <source>
        <strain evidence="2 3">WL0024</strain>
    </source>
</reference>
<dbReference type="Proteomes" id="UP001209535">
    <property type="component" value="Unassembled WGS sequence"/>
</dbReference>
<evidence type="ECO:0000313" key="3">
    <source>
        <dbReference type="Proteomes" id="UP001209535"/>
    </source>
</evidence>
<name>A0ABT2X7C8_9RHOB</name>
<accession>A0ABT2X7C8</accession>
<keyword evidence="3" id="KW-1185">Reference proteome</keyword>
<protein>
    <recommendedName>
        <fullName evidence="4">Lipoprotein</fullName>
    </recommendedName>
</protein>
<dbReference type="RefSeq" id="WP_263339138.1">
    <property type="nucleotide sequence ID" value="NZ_JAOVQO010000018.1"/>
</dbReference>
<evidence type="ECO:0000313" key="2">
    <source>
        <dbReference type="EMBL" id="MCU9849861.1"/>
    </source>
</evidence>
<sequence>MKNVSAGLLALLMLSACAKDAPAVSDYNGDSVKVVTPTRGSDEETKAAAQKEADRICAIGHRKRAEYASTRELPDNQSEHLFLCL</sequence>
<evidence type="ECO:0000256" key="1">
    <source>
        <dbReference type="SAM" id="SignalP"/>
    </source>
</evidence>
<comment type="caution">
    <text evidence="2">The sequence shown here is derived from an EMBL/GenBank/DDBJ whole genome shotgun (WGS) entry which is preliminary data.</text>
</comment>